<feature type="compositionally biased region" description="Basic and acidic residues" evidence="1">
    <location>
        <begin position="633"/>
        <end position="647"/>
    </location>
</feature>
<evidence type="ECO:0000256" key="1">
    <source>
        <dbReference type="SAM" id="MobiDB-lite"/>
    </source>
</evidence>
<feature type="compositionally biased region" description="Polar residues" evidence="1">
    <location>
        <begin position="118"/>
        <end position="129"/>
    </location>
</feature>
<feature type="compositionally biased region" description="Polar residues" evidence="1">
    <location>
        <begin position="852"/>
        <end position="867"/>
    </location>
</feature>
<feature type="compositionally biased region" description="Basic and acidic residues" evidence="1">
    <location>
        <begin position="967"/>
        <end position="985"/>
    </location>
</feature>
<feature type="region of interest" description="Disordered" evidence="1">
    <location>
        <begin position="957"/>
        <end position="990"/>
    </location>
</feature>
<feature type="region of interest" description="Disordered" evidence="1">
    <location>
        <begin position="521"/>
        <end position="703"/>
    </location>
</feature>
<gene>
    <name evidence="3" type="primary">LOC111101752</name>
</gene>
<feature type="region of interest" description="Disordered" evidence="1">
    <location>
        <begin position="1141"/>
        <end position="1167"/>
    </location>
</feature>
<feature type="region of interest" description="Disordered" evidence="1">
    <location>
        <begin position="828"/>
        <end position="870"/>
    </location>
</feature>
<dbReference type="OrthoDB" id="6135086at2759"/>
<proteinExistence type="predicted"/>
<dbReference type="KEGG" id="cvn:111101752"/>
<accession>A0A8B8AHP1</accession>
<feature type="region of interest" description="Disordered" evidence="1">
    <location>
        <begin position="423"/>
        <end position="448"/>
    </location>
</feature>
<feature type="compositionally biased region" description="Basic and acidic residues" evidence="1">
    <location>
        <begin position="204"/>
        <end position="243"/>
    </location>
</feature>
<keyword evidence="2" id="KW-1185">Reference proteome</keyword>
<reference evidence="3" key="1">
    <citation type="submission" date="2025-08" db="UniProtKB">
        <authorList>
            <consortium name="RefSeq"/>
        </authorList>
    </citation>
    <scope>IDENTIFICATION</scope>
    <source>
        <tissue evidence="3">Whole sample</tissue>
    </source>
</reference>
<feature type="compositionally biased region" description="Polar residues" evidence="1">
    <location>
        <begin position="1372"/>
        <end position="1382"/>
    </location>
</feature>
<name>A0A8B8AHP1_CRAVI</name>
<feature type="compositionally biased region" description="Basic and acidic residues" evidence="1">
    <location>
        <begin position="1324"/>
        <end position="1340"/>
    </location>
</feature>
<feature type="compositionally biased region" description="Basic and acidic residues" evidence="1">
    <location>
        <begin position="658"/>
        <end position="703"/>
    </location>
</feature>
<feature type="compositionally biased region" description="Basic and acidic residues" evidence="1">
    <location>
        <begin position="466"/>
        <end position="481"/>
    </location>
</feature>
<feature type="region of interest" description="Disordered" evidence="1">
    <location>
        <begin position="1184"/>
        <end position="1206"/>
    </location>
</feature>
<feature type="compositionally biased region" description="Basic and acidic residues" evidence="1">
    <location>
        <begin position="561"/>
        <end position="618"/>
    </location>
</feature>
<feature type="compositionally biased region" description="Low complexity" evidence="1">
    <location>
        <begin position="49"/>
        <end position="60"/>
    </location>
</feature>
<feature type="compositionally biased region" description="Basic and acidic residues" evidence="1">
    <location>
        <begin position="841"/>
        <end position="850"/>
    </location>
</feature>
<feature type="region of interest" description="Disordered" evidence="1">
    <location>
        <begin position="756"/>
        <end position="778"/>
    </location>
</feature>
<evidence type="ECO:0000313" key="2">
    <source>
        <dbReference type="Proteomes" id="UP000694844"/>
    </source>
</evidence>
<feature type="compositionally biased region" description="Basic and acidic residues" evidence="1">
    <location>
        <begin position="253"/>
        <end position="262"/>
    </location>
</feature>
<evidence type="ECO:0000313" key="3">
    <source>
        <dbReference type="RefSeq" id="XP_022290058.1"/>
    </source>
</evidence>
<feature type="compositionally biased region" description="Basic and acidic residues" evidence="1">
    <location>
        <begin position="521"/>
        <end position="553"/>
    </location>
</feature>
<feature type="region of interest" description="Disordered" evidence="1">
    <location>
        <begin position="204"/>
        <end position="348"/>
    </location>
</feature>
<feature type="region of interest" description="Disordered" evidence="1">
    <location>
        <begin position="466"/>
        <end position="499"/>
    </location>
</feature>
<feature type="compositionally biased region" description="Basic and acidic residues" evidence="1">
    <location>
        <begin position="1349"/>
        <end position="1371"/>
    </location>
</feature>
<feature type="compositionally biased region" description="Basic and acidic residues" evidence="1">
    <location>
        <begin position="329"/>
        <end position="346"/>
    </location>
</feature>
<feature type="region of interest" description="Disordered" evidence="1">
    <location>
        <begin position="43"/>
        <end position="81"/>
    </location>
</feature>
<feature type="compositionally biased region" description="Low complexity" evidence="1">
    <location>
        <begin position="1188"/>
        <end position="1198"/>
    </location>
</feature>
<feature type="compositionally biased region" description="Basic residues" evidence="1">
    <location>
        <begin position="424"/>
        <end position="437"/>
    </location>
</feature>
<feature type="region of interest" description="Disordered" evidence="1">
    <location>
        <begin position="1243"/>
        <end position="1421"/>
    </location>
</feature>
<feature type="compositionally biased region" description="Basic and acidic residues" evidence="1">
    <location>
        <begin position="438"/>
        <end position="448"/>
    </location>
</feature>
<dbReference type="RefSeq" id="XP_022290058.1">
    <property type="nucleotide sequence ID" value="XM_022434350.1"/>
</dbReference>
<dbReference type="GeneID" id="111101752"/>
<organism evidence="2 3">
    <name type="scientific">Crassostrea virginica</name>
    <name type="common">Eastern oyster</name>
    <dbReference type="NCBI Taxonomy" id="6565"/>
    <lineage>
        <taxon>Eukaryota</taxon>
        <taxon>Metazoa</taxon>
        <taxon>Spiralia</taxon>
        <taxon>Lophotrochozoa</taxon>
        <taxon>Mollusca</taxon>
        <taxon>Bivalvia</taxon>
        <taxon>Autobranchia</taxon>
        <taxon>Pteriomorphia</taxon>
        <taxon>Ostreida</taxon>
        <taxon>Ostreoidea</taxon>
        <taxon>Ostreidae</taxon>
        <taxon>Crassostrea</taxon>
    </lineage>
</organism>
<feature type="compositionally biased region" description="Basic and acidic residues" evidence="1">
    <location>
        <begin position="275"/>
        <end position="318"/>
    </location>
</feature>
<feature type="compositionally biased region" description="Low complexity" evidence="1">
    <location>
        <begin position="1266"/>
        <end position="1281"/>
    </location>
</feature>
<feature type="compositionally biased region" description="Basic residues" evidence="1">
    <location>
        <begin position="619"/>
        <end position="632"/>
    </location>
</feature>
<feature type="compositionally biased region" description="Polar residues" evidence="1">
    <location>
        <begin position="142"/>
        <end position="164"/>
    </location>
</feature>
<protein>
    <submittedName>
        <fullName evidence="3">Uncharacterized protein LOC111101752 isoform X1</fullName>
    </submittedName>
</protein>
<feature type="region of interest" description="Disordered" evidence="1">
    <location>
        <begin position="104"/>
        <end position="164"/>
    </location>
</feature>
<feature type="compositionally biased region" description="Polar residues" evidence="1">
    <location>
        <begin position="482"/>
        <end position="496"/>
    </location>
</feature>
<feature type="compositionally biased region" description="Basic residues" evidence="1">
    <location>
        <begin position="1405"/>
        <end position="1421"/>
    </location>
</feature>
<dbReference type="Proteomes" id="UP000694844">
    <property type="component" value="Chromosome 6"/>
</dbReference>
<feature type="compositionally biased region" description="Basic and acidic residues" evidence="1">
    <location>
        <begin position="1282"/>
        <end position="1316"/>
    </location>
</feature>
<feature type="compositionally biased region" description="Acidic residues" evidence="1">
    <location>
        <begin position="62"/>
        <end position="72"/>
    </location>
</feature>
<sequence length="1421" mass="157182">MLRGWISSVSTKISRALGGAHDAEYVSEEEVNTSSDIEHIEEGELADQGPGVVPGSPTPGEGEGEGVGENEAVDNRNIPPVVHNTSGTCVDICPEDVMGLPEDHGTGSFIVVKDSGEDSPQTPTDSSGSIEVIHMEDRDLQGTISEQPSSSQDTRGSMSEQPNSACTDSLVIIQEEFKDQSEPHCGSDLDLAAAMMESVCRDLENADLDKCGSRNEDTGKSEKMEGSEEDRKMDNRRSRKESEVQEASVYLSEEERSRRESEVQELSMVLSEEDTSVRRESAAETDVPQKTDSEKVNPEKSAEDVFDKKGEGKAETKSFDLPVIVTTDFEPKKQEKSDKKSEKQEPENYLDYVQQRTEQEELEPAKNLIYKLGMLNVDQKIIEAAILDQYKVAVKKKCPLWIKNCRYHAELLFSPPWISEHLPKLGRSKSKDKKKWQNRNERRARNWEKEAGGMCRDVRLKEDPTIDVVHENAAGDKDRSAEQINEVSSPESQGNQDKVCVQEEDVDGKKVKGHVECEKKLREEGKTAEQDKEGKSVQDGGEVRDSSVDKVINEPRVSLKHSSESVEQKENKELNKPKESLETKTKEENSKSKPLEEHYAEGEQLKDESRRCSGDDVKQRKKLSPCKKGKSVKAREIDLSVSRKEGTESGSHPGRERRKSDLYDKRKDRIDDSVTRDSKKPKTETEAESEELKKGPEDIKFDGDIVETQDDKVVLCSQIISKEVEDYAKEIIQSSIEALSLEDNTKNAKVVDEELSSEVDPLSGFVPNITDITGKSTSGIEEKPDIVKLLEKTSAILSTTHEEKSEVDQDVSQEVFDRKAENMISSLSRFSEADGDGSPFLHKDSGKEMLDSASQSSPLETNHTDFFSSEKKSTAEVFGENGDSMKTDNLHGILLVSPDCVMSPKCEVPPNTPASGYANNSQPTKLKNLNLMQNKAKLEKEVADLLSGLTLKFRHPVASGSDETQTEESRDYQHKDQKTVEKKTEGSVSKECSIQTSDSAIISANSSPIHDGCVEEMERLDLCMKQDLSSAEEGRCSPEEYLSMLQHVLPNVTSITKLKPGPLEDQAEVQCSVVSSSTNTGTANEKGTLMIEDLPVNFKSLTEVVDVCDLSVAENVEVPCQICTGEEKEVFTTENIAEEEEGLLADQGKSNSLGENDEDDDGITRIGDPHNYCLSQTDGGGMDFEKISSGSVSSTQSSNVTKKRCNSAKSSVSRSLETEGQFTKLKLTKTLSKSEEKLKNIVKPPWNSNTKVDHGKAVNVTPSRIPKAAKPKSGSKPSTKAAGEKSKCVKGKMELLMLETKERMNKGDGETMESHQENGNGRKSHAEREDSSESSEKSRNPEQIQKVLSEIEKGRCQIDQVEKAQDAKEELSCQSVQTSGNMESDENKEPSASASIKAKTPPPKWKSKNTKKGKGRQKNRW</sequence>